<dbReference type="RefSeq" id="WP_369752753.1">
    <property type="nucleotide sequence ID" value="NZ_CP165625.1"/>
</dbReference>
<accession>A0AB39W0H6</accession>
<gene>
    <name evidence="1" type="ORF">AB3G34_13675</name>
</gene>
<reference evidence="1" key="1">
    <citation type="submission" date="2024-07" db="EMBL/GenBank/DDBJ databases">
        <authorList>
            <person name="Biller S.J."/>
        </authorList>
    </citation>
    <scope>NUCLEOTIDE SEQUENCE</scope>
    <source>
        <strain evidence="1">WC2409</strain>
    </source>
</reference>
<dbReference type="InterPro" id="IPR000801">
    <property type="entry name" value="Esterase-like"/>
</dbReference>
<dbReference type="InterPro" id="IPR050583">
    <property type="entry name" value="Mycobacterial_A85_antigen"/>
</dbReference>
<dbReference type="InterPro" id="IPR029058">
    <property type="entry name" value="AB_hydrolase_fold"/>
</dbReference>
<sequence>MKHLLLFLFFTTALFSQKTTEPFKSNTLGETRQITINLPSSYEQNPTKKYPLLILLDGEYLFDPFNGALNYGGYWDDLPETIIVGINQNRNNERIADSNFDQVEGVPTKKGASFFEFIGGELLPYIEKKYRTAPFRIIAGHDTTAGFLNFFLYKDNPLFNAYISLSPELAPEMENRIPEKLSNLKQPVFYYLSSASGDIRQLKEPIKRLDDNIKKVTNTSINYKYDEFNNASHYSLVLYSIPSALYQIFDAYKPISSSEFSEKIVVLQAGYVDYLINKYDVISKNLGLKIPVRLNDFKAIEAAILRNKAYNELDKLAEIADKNYPKSMLASYELGLMYEKQGDAKRASQKYQHASQLEEIGDLTKDMMFEKYDDMKSLTQKK</sequence>
<dbReference type="InterPro" id="IPR011990">
    <property type="entry name" value="TPR-like_helical_dom_sf"/>
</dbReference>
<name>A0AB39W0H6_9FLAO</name>
<organism evidence="1">
    <name type="scientific">Flavobacterium sp. WC2409</name>
    <dbReference type="NCBI Taxonomy" id="3234139"/>
    <lineage>
        <taxon>Bacteria</taxon>
        <taxon>Pseudomonadati</taxon>
        <taxon>Bacteroidota</taxon>
        <taxon>Flavobacteriia</taxon>
        <taxon>Flavobacteriales</taxon>
        <taxon>Flavobacteriaceae</taxon>
        <taxon>Flavobacterium</taxon>
    </lineage>
</organism>
<dbReference type="Gene3D" id="3.40.50.1820">
    <property type="entry name" value="alpha/beta hydrolase"/>
    <property type="match status" value="1"/>
</dbReference>
<proteinExistence type="predicted"/>
<dbReference type="SUPFAM" id="SSF53474">
    <property type="entry name" value="alpha/beta-Hydrolases"/>
    <property type="match status" value="1"/>
</dbReference>
<dbReference type="PANTHER" id="PTHR48098:SF6">
    <property type="entry name" value="FERRI-BACILLIBACTIN ESTERASE BESA"/>
    <property type="match status" value="1"/>
</dbReference>
<dbReference type="EMBL" id="CP165625">
    <property type="protein sequence ID" value="XDU94929.1"/>
    <property type="molecule type" value="Genomic_DNA"/>
</dbReference>
<dbReference type="PANTHER" id="PTHR48098">
    <property type="entry name" value="ENTEROCHELIN ESTERASE-RELATED"/>
    <property type="match status" value="1"/>
</dbReference>
<dbReference type="Gene3D" id="1.25.40.10">
    <property type="entry name" value="Tetratricopeptide repeat domain"/>
    <property type="match status" value="1"/>
</dbReference>
<dbReference type="GO" id="GO:0016787">
    <property type="term" value="F:hydrolase activity"/>
    <property type="evidence" value="ECO:0007669"/>
    <property type="project" value="UniProtKB-KW"/>
</dbReference>
<protein>
    <submittedName>
        <fullName evidence="1">Alpha/beta hydrolase</fullName>
    </submittedName>
</protein>
<evidence type="ECO:0000313" key="1">
    <source>
        <dbReference type="EMBL" id="XDU94929.1"/>
    </source>
</evidence>
<dbReference type="AlphaFoldDB" id="A0AB39W0H6"/>
<keyword evidence="1" id="KW-0378">Hydrolase</keyword>
<dbReference type="Pfam" id="PF00756">
    <property type="entry name" value="Esterase"/>
    <property type="match status" value="1"/>
</dbReference>